<organism evidence="2 3">
    <name type="scientific">Ceratobasidium theobromae</name>
    <dbReference type="NCBI Taxonomy" id="1582974"/>
    <lineage>
        <taxon>Eukaryota</taxon>
        <taxon>Fungi</taxon>
        <taxon>Dikarya</taxon>
        <taxon>Basidiomycota</taxon>
        <taxon>Agaricomycotina</taxon>
        <taxon>Agaricomycetes</taxon>
        <taxon>Cantharellales</taxon>
        <taxon>Ceratobasidiaceae</taxon>
        <taxon>Ceratobasidium</taxon>
    </lineage>
</organism>
<evidence type="ECO:0000256" key="1">
    <source>
        <dbReference type="SAM" id="SignalP"/>
    </source>
</evidence>
<proteinExistence type="predicted"/>
<sequence>MLFRSSSSSTALLVAAIAATTLAAPIAERIVGTETCTKRTSGYLTGANGQKFAISKDGSRVVNANSGSGGLEVEFQSCDPNFNKWSNSGDGPYGGHIYVPRANKCLHVPSYNPNVTYKLELQDCYYSNDSGQFAYNFLQKGSDYYWSGATMSDASIIQGQDNECSDGLFGYQSGEGGAVKTSGTAVVACASGKNVQTFKIGS</sequence>
<dbReference type="Proteomes" id="UP000383932">
    <property type="component" value="Unassembled WGS sequence"/>
</dbReference>
<evidence type="ECO:0000313" key="2">
    <source>
        <dbReference type="EMBL" id="KAB5593210.1"/>
    </source>
</evidence>
<keyword evidence="1" id="KW-0732">Signal</keyword>
<dbReference type="InterPro" id="IPR035992">
    <property type="entry name" value="Ricin_B-like_lectins"/>
</dbReference>
<dbReference type="OrthoDB" id="3349148at2759"/>
<feature type="signal peptide" evidence="1">
    <location>
        <begin position="1"/>
        <end position="23"/>
    </location>
</feature>
<dbReference type="Gene3D" id="2.80.10.50">
    <property type="match status" value="1"/>
</dbReference>
<reference evidence="2 3" key="1">
    <citation type="journal article" date="2019" name="Fungal Biol. Biotechnol.">
        <title>Draft genome sequence of fastidious pathogen Ceratobasidium theobromae, which causes vascular-streak dieback in Theobroma cacao.</title>
        <authorList>
            <person name="Ali S.S."/>
            <person name="Asman A."/>
            <person name="Shao J."/>
            <person name="Firmansyah A.P."/>
            <person name="Susilo A.W."/>
            <person name="Rosmana A."/>
            <person name="McMahon P."/>
            <person name="Junaid M."/>
            <person name="Guest D."/>
            <person name="Kheng T.Y."/>
            <person name="Meinhardt L.W."/>
            <person name="Bailey B.A."/>
        </authorList>
    </citation>
    <scope>NUCLEOTIDE SEQUENCE [LARGE SCALE GENOMIC DNA]</scope>
    <source>
        <strain evidence="2 3">CT2</strain>
    </source>
</reference>
<dbReference type="SUPFAM" id="SSF50370">
    <property type="entry name" value="Ricin B-like lectins"/>
    <property type="match status" value="1"/>
</dbReference>
<gene>
    <name evidence="2" type="ORF">CTheo_3373</name>
</gene>
<dbReference type="EMBL" id="SSOP01000043">
    <property type="protein sequence ID" value="KAB5593210.1"/>
    <property type="molecule type" value="Genomic_DNA"/>
</dbReference>
<protein>
    <submittedName>
        <fullName evidence="2">Putative effector protein</fullName>
    </submittedName>
</protein>
<name>A0A5N5QN64_9AGAM</name>
<dbReference type="AlphaFoldDB" id="A0A5N5QN64"/>
<keyword evidence="3" id="KW-1185">Reference proteome</keyword>
<accession>A0A5N5QN64</accession>
<comment type="caution">
    <text evidence="2">The sequence shown here is derived from an EMBL/GenBank/DDBJ whole genome shotgun (WGS) entry which is preliminary data.</text>
</comment>
<evidence type="ECO:0000313" key="3">
    <source>
        <dbReference type="Proteomes" id="UP000383932"/>
    </source>
</evidence>
<feature type="chain" id="PRO_5024299946" evidence="1">
    <location>
        <begin position="24"/>
        <end position="202"/>
    </location>
</feature>